<dbReference type="EMBL" id="JANAVB010028988">
    <property type="protein sequence ID" value="KAJ6815365.1"/>
    <property type="molecule type" value="Genomic_DNA"/>
</dbReference>
<accession>A0AAX6FH91</accession>
<evidence type="ECO:0000313" key="2">
    <source>
        <dbReference type="Proteomes" id="UP001140949"/>
    </source>
</evidence>
<gene>
    <name evidence="1" type="ORF">M6B38_134355</name>
</gene>
<dbReference type="Proteomes" id="UP001140949">
    <property type="component" value="Unassembled WGS sequence"/>
</dbReference>
<sequence length="28" mass="3553">MIRFCTPWCCQSLHWRTQDLRPMSRMLR</sequence>
<reference evidence="1" key="1">
    <citation type="journal article" date="2023" name="GigaByte">
        <title>Genome assembly of the bearded iris, Iris pallida Lam.</title>
        <authorList>
            <person name="Bruccoleri R.E."/>
            <person name="Oakeley E.J."/>
            <person name="Faust A.M.E."/>
            <person name="Altorfer M."/>
            <person name="Dessus-Babus S."/>
            <person name="Burckhardt D."/>
            <person name="Oertli M."/>
            <person name="Naumann U."/>
            <person name="Petersen F."/>
            <person name="Wong J."/>
        </authorList>
    </citation>
    <scope>NUCLEOTIDE SEQUENCE</scope>
    <source>
        <strain evidence="1">GSM-AAB239-AS_SAM_17_03QT</strain>
    </source>
</reference>
<reference evidence="1" key="2">
    <citation type="submission" date="2023-04" db="EMBL/GenBank/DDBJ databases">
        <authorList>
            <person name="Bruccoleri R.E."/>
            <person name="Oakeley E.J."/>
            <person name="Faust A.-M."/>
            <person name="Dessus-Babus S."/>
            <person name="Altorfer M."/>
            <person name="Burckhardt D."/>
            <person name="Oertli M."/>
            <person name="Naumann U."/>
            <person name="Petersen F."/>
            <person name="Wong J."/>
        </authorList>
    </citation>
    <scope>NUCLEOTIDE SEQUENCE</scope>
    <source>
        <strain evidence="1">GSM-AAB239-AS_SAM_17_03QT</strain>
        <tissue evidence="1">Leaf</tissue>
    </source>
</reference>
<comment type="caution">
    <text evidence="1">The sequence shown here is derived from an EMBL/GenBank/DDBJ whole genome shotgun (WGS) entry which is preliminary data.</text>
</comment>
<proteinExistence type="predicted"/>
<name>A0AAX6FH91_IRIPA</name>
<organism evidence="1 2">
    <name type="scientific">Iris pallida</name>
    <name type="common">Sweet iris</name>
    <dbReference type="NCBI Taxonomy" id="29817"/>
    <lineage>
        <taxon>Eukaryota</taxon>
        <taxon>Viridiplantae</taxon>
        <taxon>Streptophyta</taxon>
        <taxon>Embryophyta</taxon>
        <taxon>Tracheophyta</taxon>
        <taxon>Spermatophyta</taxon>
        <taxon>Magnoliopsida</taxon>
        <taxon>Liliopsida</taxon>
        <taxon>Asparagales</taxon>
        <taxon>Iridaceae</taxon>
        <taxon>Iridoideae</taxon>
        <taxon>Irideae</taxon>
        <taxon>Iris</taxon>
    </lineage>
</organism>
<keyword evidence="2" id="KW-1185">Reference proteome</keyword>
<protein>
    <submittedName>
        <fullName evidence="1">Uncharacterized protein</fullName>
    </submittedName>
</protein>
<dbReference type="AlphaFoldDB" id="A0AAX6FH91"/>
<evidence type="ECO:0000313" key="1">
    <source>
        <dbReference type="EMBL" id="KAJ6815365.1"/>
    </source>
</evidence>